<sequence>MASLSRRVSELEQQVQETRQLNLRLAELLDVVTELLVPLRQGDEEQARQALQRFRDGIGDPLKR</sequence>
<feature type="coiled-coil region" evidence="1">
    <location>
        <begin position="1"/>
        <end position="28"/>
    </location>
</feature>
<keyword evidence="4" id="KW-1185">Reference proteome</keyword>
<feature type="domain" description="DUF6752" evidence="2">
    <location>
        <begin position="4"/>
        <end position="57"/>
    </location>
</feature>
<gene>
    <name evidence="3" type="ORF">JK386_12380</name>
</gene>
<keyword evidence="1" id="KW-0175">Coiled coil</keyword>
<protein>
    <recommendedName>
        <fullName evidence="2">DUF6752 domain-containing protein</fullName>
    </recommendedName>
</protein>
<evidence type="ECO:0000259" key="2">
    <source>
        <dbReference type="Pfam" id="PF20537"/>
    </source>
</evidence>
<evidence type="ECO:0000313" key="4">
    <source>
        <dbReference type="Proteomes" id="UP000663791"/>
    </source>
</evidence>
<dbReference type="InterPro" id="IPR046640">
    <property type="entry name" value="DUF6752"/>
</dbReference>
<organism evidence="3 4">
    <name type="scientific">Nocardioides faecalis</name>
    <dbReference type="NCBI Taxonomy" id="2803858"/>
    <lineage>
        <taxon>Bacteria</taxon>
        <taxon>Bacillati</taxon>
        <taxon>Actinomycetota</taxon>
        <taxon>Actinomycetes</taxon>
        <taxon>Propionibacteriales</taxon>
        <taxon>Nocardioidaceae</taxon>
        <taxon>Nocardioides</taxon>
    </lineage>
</organism>
<comment type="caution">
    <text evidence="3">The sequence shown here is derived from an EMBL/GenBank/DDBJ whole genome shotgun (WGS) entry which is preliminary data.</text>
</comment>
<proteinExistence type="predicted"/>
<dbReference type="AlphaFoldDB" id="A0A938Y7M8"/>
<accession>A0A938Y7M8</accession>
<dbReference type="RefSeq" id="WP_205292010.1">
    <property type="nucleotide sequence ID" value="NZ_CP074406.1"/>
</dbReference>
<evidence type="ECO:0000313" key="3">
    <source>
        <dbReference type="EMBL" id="MBM9460702.1"/>
    </source>
</evidence>
<dbReference type="EMBL" id="JAERTX010000010">
    <property type="protein sequence ID" value="MBM9460702.1"/>
    <property type="molecule type" value="Genomic_DNA"/>
</dbReference>
<dbReference type="Proteomes" id="UP000663791">
    <property type="component" value="Unassembled WGS sequence"/>
</dbReference>
<dbReference type="Pfam" id="PF20537">
    <property type="entry name" value="DUF6752"/>
    <property type="match status" value="1"/>
</dbReference>
<name>A0A938Y7M8_9ACTN</name>
<reference evidence="3" key="1">
    <citation type="submission" date="2021-01" db="EMBL/GenBank/DDBJ databases">
        <title>Novel species in genus Nocardioides.</title>
        <authorList>
            <person name="Zhang G."/>
        </authorList>
    </citation>
    <scope>NUCLEOTIDE SEQUENCE</scope>
    <source>
        <strain evidence="3">Zg-536</strain>
    </source>
</reference>
<evidence type="ECO:0000256" key="1">
    <source>
        <dbReference type="SAM" id="Coils"/>
    </source>
</evidence>